<dbReference type="InterPro" id="IPR040727">
    <property type="entry name" value="NAPRTase_N"/>
</dbReference>
<evidence type="ECO:0000256" key="3">
    <source>
        <dbReference type="ARBA" id="ARBA00013236"/>
    </source>
</evidence>
<evidence type="ECO:0000256" key="9">
    <source>
        <dbReference type="ARBA" id="ARBA00023426"/>
    </source>
</evidence>
<protein>
    <recommendedName>
        <fullName evidence="4 11">Nicotinate phosphoribosyltransferase</fullName>
        <ecNumber evidence="3 11">6.3.4.21</ecNumber>
    </recommendedName>
</protein>
<evidence type="ECO:0000259" key="12">
    <source>
        <dbReference type="Pfam" id="PF04095"/>
    </source>
</evidence>
<dbReference type="FunFam" id="3.20.20.70:FF:000076">
    <property type="entry name" value="Nicotinate phosphoribosyltransferase"/>
    <property type="match status" value="1"/>
</dbReference>
<keyword evidence="7 11" id="KW-0662">Pyridine nucleotide biosynthesis</keyword>
<reference evidence="14" key="1">
    <citation type="submission" date="2023-03" db="EMBL/GenBank/DDBJ databases">
        <authorList>
            <person name="Steffen K."/>
            <person name="Cardenas P."/>
        </authorList>
    </citation>
    <scope>NUCLEOTIDE SEQUENCE</scope>
</reference>
<dbReference type="EC" id="6.3.4.21" evidence="3 11"/>
<dbReference type="Gene3D" id="3.20.20.70">
    <property type="entry name" value="Aldolase class I"/>
    <property type="match status" value="1"/>
</dbReference>
<dbReference type="CDD" id="cd01570">
    <property type="entry name" value="NAPRTase_A"/>
    <property type="match status" value="1"/>
</dbReference>
<dbReference type="PANTHER" id="PTHR11098">
    <property type="entry name" value="NICOTINATE PHOSPHORIBOSYLTRANSFERASE"/>
    <property type="match status" value="1"/>
</dbReference>
<dbReference type="InterPro" id="IPR007229">
    <property type="entry name" value="Nic_PRibTrfase-Fam"/>
</dbReference>
<evidence type="ECO:0000256" key="11">
    <source>
        <dbReference type="RuleBase" id="RU365100"/>
    </source>
</evidence>
<keyword evidence="6 11" id="KW-0436">Ligase</keyword>
<evidence type="ECO:0000256" key="2">
    <source>
        <dbReference type="ARBA" id="ARBA00010897"/>
    </source>
</evidence>
<evidence type="ECO:0000256" key="6">
    <source>
        <dbReference type="ARBA" id="ARBA00022598"/>
    </source>
</evidence>
<proteinExistence type="inferred from homology"/>
<dbReference type="PIRSF" id="PIRSF000484">
    <property type="entry name" value="NAPRT"/>
    <property type="match status" value="1"/>
</dbReference>
<evidence type="ECO:0000256" key="5">
    <source>
        <dbReference type="ARBA" id="ARBA00022553"/>
    </source>
</evidence>
<feature type="domain" description="Nicotinate/nicotinamide phosphoribosyltransferase" evidence="12">
    <location>
        <begin position="136"/>
        <end position="298"/>
    </location>
</feature>
<dbReference type="NCBIfam" id="NF006696">
    <property type="entry name" value="PRK09243.1-3"/>
    <property type="match status" value="1"/>
</dbReference>
<dbReference type="SUPFAM" id="SSF54675">
    <property type="entry name" value="Nicotinate/Quinolinate PRTase N-terminal domain-like"/>
    <property type="match status" value="1"/>
</dbReference>
<dbReference type="InterPro" id="IPR013785">
    <property type="entry name" value="Aldolase_TIM"/>
</dbReference>
<comment type="PTM">
    <text evidence="11">Transiently phosphorylated on a His residue during the reaction cycle. Phosphorylation strongly increases the affinity for substrates and increases the rate of nicotinate D-ribonucleotide production. Dephosphorylation regenerates the low-affinity form of the enzyme, leading to product release.</text>
</comment>
<dbReference type="InterPro" id="IPR036068">
    <property type="entry name" value="Nicotinate_pribotase-like_C"/>
</dbReference>
<keyword evidence="15" id="KW-1185">Reference proteome</keyword>
<accession>A0AA35TG78</accession>
<evidence type="ECO:0000259" key="13">
    <source>
        <dbReference type="Pfam" id="PF17767"/>
    </source>
</evidence>
<evidence type="ECO:0000313" key="14">
    <source>
        <dbReference type="EMBL" id="CAI8046386.1"/>
    </source>
</evidence>
<evidence type="ECO:0000256" key="1">
    <source>
        <dbReference type="ARBA" id="ARBA00004952"/>
    </source>
</evidence>
<dbReference type="EMBL" id="CASHTH010003559">
    <property type="protein sequence ID" value="CAI8046386.1"/>
    <property type="molecule type" value="Genomic_DNA"/>
</dbReference>
<evidence type="ECO:0000256" key="7">
    <source>
        <dbReference type="ARBA" id="ARBA00022642"/>
    </source>
</evidence>
<keyword evidence="8 11" id="KW-0808">Transferase</keyword>
<dbReference type="GO" id="GO:0005829">
    <property type="term" value="C:cytosol"/>
    <property type="evidence" value="ECO:0007669"/>
    <property type="project" value="TreeGrafter"/>
</dbReference>
<comment type="similarity">
    <text evidence="2 11">Belongs to the NAPRTase family.</text>
</comment>
<dbReference type="Pfam" id="PF04095">
    <property type="entry name" value="NAPRTase"/>
    <property type="match status" value="1"/>
</dbReference>
<comment type="function">
    <text evidence="9">Catalyzes the first step in the biosynthesis of NAD from nicotinic acid, the ATP-dependent synthesis of beta-nicotinate D-ribonucleotide from nicotinate and 5-phospho-D-ribose 1-phosphate. Helps prevent cellular oxidative stress via its role in NAD biosynthesis.</text>
</comment>
<dbReference type="NCBIfam" id="TIGR01513">
    <property type="entry name" value="NAPRTase_put"/>
    <property type="match status" value="1"/>
</dbReference>
<evidence type="ECO:0000256" key="8">
    <source>
        <dbReference type="ARBA" id="ARBA00022679"/>
    </source>
</evidence>
<dbReference type="NCBIfam" id="NF009131">
    <property type="entry name" value="PRK12484.1"/>
    <property type="match status" value="1"/>
</dbReference>
<gene>
    <name evidence="14" type="ORF">GBAR_LOCUS25653</name>
</gene>
<feature type="domain" description="Nicotinate phosphoribosyltransferase N-terminal" evidence="13">
    <location>
        <begin position="1"/>
        <end position="115"/>
    </location>
</feature>
<dbReference type="GO" id="GO:0034355">
    <property type="term" value="P:NAD+ biosynthetic process via the salvage pathway"/>
    <property type="evidence" value="ECO:0007669"/>
    <property type="project" value="TreeGrafter"/>
</dbReference>
<sequence>MAQAYFAQEMFQPATFSLTVRSYPPNRGYLVSAGLDDVLDYLSHLQFDSDAIQFLSSTGMFKDDFLEYLGGVRFTGSLRAIPEGRLFFADEPLLEITAPIIEAQLVETYVINQMNLQTALATKASRCVWAAQGRGIADFASRRTHGSDAAMKMARASYMAGFGSTSNVLAASHYGIPPAGTMAHSFISSFPSELDAFRAYSQSFPDRTILLLDTYDTLAGAWNAVEIAKELEVAGHRLAGVRLDSGDYTKLSLQVRHVLDDHDLGYVRILASGGLDEYELETLVEAGAPIDLFGVGTKAGVSADAPWSDMVYKVAWFDDRPVMKLSEGKMSLPGAKQIFRRTNGEGTLAGDIIGLQEETGPVDSKPLLEEFMTRGERNIPTPPLVELRDRFRDEFANLETRFKDLRRPPQFSRLGQP</sequence>
<dbReference type="InterPro" id="IPR006405">
    <property type="entry name" value="Nic_PRibTrfase_pncB"/>
</dbReference>
<dbReference type="Pfam" id="PF17767">
    <property type="entry name" value="NAPRTase_N"/>
    <property type="match status" value="1"/>
</dbReference>
<comment type="catalytic activity">
    <reaction evidence="10 11">
        <text>5-phospho-alpha-D-ribose 1-diphosphate + nicotinate + ATP + H2O = nicotinate beta-D-ribonucleotide + ADP + phosphate + diphosphate</text>
        <dbReference type="Rhea" id="RHEA:36163"/>
        <dbReference type="ChEBI" id="CHEBI:15377"/>
        <dbReference type="ChEBI" id="CHEBI:30616"/>
        <dbReference type="ChEBI" id="CHEBI:32544"/>
        <dbReference type="ChEBI" id="CHEBI:33019"/>
        <dbReference type="ChEBI" id="CHEBI:43474"/>
        <dbReference type="ChEBI" id="CHEBI:57502"/>
        <dbReference type="ChEBI" id="CHEBI:58017"/>
        <dbReference type="ChEBI" id="CHEBI:456216"/>
        <dbReference type="EC" id="6.3.4.21"/>
    </reaction>
</comment>
<comment type="caution">
    <text evidence="14">The sequence shown here is derived from an EMBL/GenBank/DDBJ whole genome shotgun (WGS) entry which is preliminary data.</text>
</comment>
<keyword evidence="5" id="KW-0597">Phosphoprotein</keyword>
<comment type="pathway">
    <text evidence="1 11">Cofactor biosynthesis; NAD(+) biosynthesis; nicotinate D-ribonucleotide from nicotinate: step 1/1.</text>
</comment>
<dbReference type="AlphaFoldDB" id="A0AA35TG78"/>
<dbReference type="GO" id="GO:0004516">
    <property type="term" value="F:nicotinate phosphoribosyltransferase activity"/>
    <property type="evidence" value="ECO:0007669"/>
    <property type="project" value="UniProtKB-UniRule"/>
</dbReference>
<name>A0AA35TG78_GEOBA</name>
<organism evidence="14 15">
    <name type="scientific">Geodia barretti</name>
    <name type="common">Barrett's horny sponge</name>
    <dbReference type="NCBI Taxonomy" id="519541"/>
    <lineage>
        <taxon>Eukaryota</taxon>
        <taxon>Metazoa</taxon>
        <taxon>Porifera</taxon>
        <taxon>Demospongiae</taxon>
        <taxon>Heteroscleromorpha</taxon>
        <taxon>Tetractinellida</taxon>
        <taxon>Astrophorina</taxon>
        <taxon>Geodiidae</taxon>
        <taxon>Geodia</taxon>
    </lineage>
</organism>
<dbReference type="Proteomes" id="UP001174909">
    <property type="component" value="Unassembled WGS sequence"/>
</dbReference>
<dbReference type="GO" id="GO:0016757">
    <property type="term" value="F:glycosyltransferase activity"/>
    <property type="evidence" value="ECO:0007669"/>
    <property type="project" value="UniProtKB-KW"/>
</dbReference>
<evidence type="ECO:0000256" key="4">
    <source>
        <dbReference type="ARBA" id="ARBA00021569"/>
    </source>
</evidence>
<dbReference type="PANTHER" id="PTHR11098:SF1">
    <property type="entry name" value="NICOTINATE PHOSPHORIBOSYLTRANSFERASE"/>
    <property type="match status" value="1"/>
</dbReference>
<evidence type="ECO:0000256" key="10">
    <source>
        <dbReference type="ARBA" id="ARBA00048668"/>
    </source>
</evidence>
<keyword evidence="14" id="KW-0328">Glycosyltransferase</keyword>
<dbReference type="Gene3D" id="3.20.140.10">
    <property type="entry name" value="nicotinate phosphoribosyltransferase"/>
    <property type="match status" value="1"/>
</dbReference>
<dbReference type="InterPro" id="IPR041525">
    <property type="entry name" value="N/Namide_PRibTrfase"/>
</dbReference>
<evidence type="ECO:0000313" key="15">
    <source>
        <dbReference type="Proteomes" id="UP001174909"/>
    </source>
</evidence>
<dbReference type="SUPFAM" id="SSF51690">
    <property type="entry name" value="Nicotinate/Quinolinate PRTase C-terminal domain-like"/>
    <property type="match status" value="1"/>
</dbReference>